<evidence type="ECO:0000313" key="3">
    <source>
        <dbReference type="Proteomes" id="UP000287394"/>
    </source>
</evidence>
<name>A0A9N7L1Q0_9BACT</name>
<evidence type="ECO:0000256" key="1">
    <source>
        <dbReference type="SAM" id="Phobius"/>
    </source>
</evidence>
<protein>
    <submittedName>
        <fullName evidence="2">Uncharacterized protein</fullName>
    </submittedName>
</protein>
<organism evidence="2 3">
    <name type="scientific">Capsulimonas corticalis</name>
    <dbReference type="NCBI Taxonomy" id="2219043"/>
    <lineage>
        <taxon>Bacteria</taxon>
        <taxon>Bacillati</taxon>
        <taxon>Armatimonadota</taxon>
        <taxon>Armatimonadia</taxon>
        <taxon>Capsulimonadales</taxon>
        <taxon>Capsulimonadaceae</taxon>
        <taxon>Capsulimonas</taxon>
    </lineage>
</organism>
<keyword evidence="1" id="KW-0472">Membrane</keyword>
<accession>A0A9N7L1Q0</accession>
<dbReference type="Proteomes" id="UP000287394">
    <property type="component" value="Chromosome"/>
</dbReference>
<evidence type="ECO:0000313" key="2">
    <source>
        <dbReference type="EMBL" id="BDI30523.1"/>
    </source>
</evidence>
<feature type="transmembrane region" description="Helical" evidence="1">
    <location>
        <begin position="68"/>
        <end position="86"/>
    </location>
</feature>
<reference evidence="2 3" key="1">
    <citation type="journal article" date="2019" name="Int. J. Syst. Evol. Microbiol.">
        <title>Capsulimonas corticalis gen. nov., sp. nov., an aerobic capsulated bacterium, of a novel bacterial order, Capsulimonadales ord. nov., of the class Armatimonadia of the phylum Armatimonadetes.</title>
        <authorList>
            <person name="Li J."/>
            <person name="Kudo C."/>
            <person name="Tonouchi A."/>
        </authorList>
    </citation>
    <scope>NUCLEOTIDE SEQUENCE [LARGE SCALE GENOMIC DNA]</scope>
    <source>
        <strain evidence="2 3">AX-7</strain>
    </source>
</reference>
<dbReference type="AlphaFoldDB" id="A0A9N7L1Q0"/>
<dbReference type="KEGG" id="ccot:CCAX7_25740"/>
<sequence length="104" mass="11518">MRRRAVGIDRQGRFRREDRGVQIADIVVPERHIKQLGQPLLTDRILDAGEILGIGGEIDRGDGRDKRAALLAIFTVRGIIGAALAAKHGLNLWGKRKKVSNFNV</sequence>
<dbReference type="EMBL" id="AP025739">
    <property type="protein sequence ID" value="BDI30523.1"/>
    <property type="molecule type" value="Genomic_DNA"/>
</dbReference>
<gene>
    <name evidence="2" type="ORF">CCAX7_25740</name>
</gene>
<keyword evidence="1" id="KW-0812">Transmembrane</keyword>
<proteinExistence type="predicted"/>
<keyword evidence="3" id="KW-1185">Reference proteome</keyword>
<keyword evidence="1" id="KW-1133">Transmembrane helix</keyword>